<evidence type="ECO:0000256" key="1">
    <source>
        <dbReference type="ARBA" id="ARBA00007606"/>
    </source>
</evidence>
<dbReference type="GO" id="GO:0030246">
    <property type="term" value="F:carbohydrate binding"/>
    <property type="evidence" value="ECO:0007669"/>
    <property type="project" value="UniProtKB-KW"/>
</dbReference>
<evidence type="ECO:0000259" key="4">
    <source>
        <dbReference type="Pfam" id="PF00139"/>
    </source>
</evidence>
<proteinExistence type="inferred from homology"/>
<dbReference type="Gene3D" id="2.60.120.200">
    <property type="match status" value="1"/>
</dbReference>
<dbReference type="SUPFAM" id="SSF49899">
    <property type="entry name" value="Concanavalin A-like lectins/glucanases"/>
    <property type="match status" value="1"/>
</dbReference>
<feature type="domain" description="Legume lectin" evidence="4">
    <location>
        <begin position="37"/>
        <end position="273"/>
    </location>
</feature>
<dbReference type="Gene3D" id="3.30.200.20">
    <property type="entry name" value="Phosphorylase Kinase, domain 1"/>
    <property type="match status" value="1"/>
</dbReference>
<dbReference type="SUPFAM" id="SSF56112">
    <property type="entry name" value="Protein kinase-like (PK-like)"/>
    <property type="match status" value="1"/>
</dbReference>
<sequence length="561" mass="60628">MATCTSNCTPISIPSLHAQIILFTAFILLLLPIASSLYFQFPNFYPATTATDVLYEGDAVASVGAVELDIVTYPCRVGRVTYAERVRLWDSASGTLSDFTTNFSFTIDTLGASTYGQGLAFFLAPVGFQIPPNSAGGMLGLFNTTSNGSVKNQIVAVEFDSFSNPEWDPPYEHIGINSNSIDSIITTPWNAHSGLTCNASISYNGSTKNLSVFWSYEGNSSSQGNSSLSYTIDLMEILPEWVMVGISASTGEFLEKNKLQSWEFSSSLDTKTTSAMRVKDKILIVVLPVSMGIVIFGAVMLIGSAILRKRRRREETEKTSLTSINDDLERGAGPRRFSYGHLVAATSNFSEERKLGEGGFGCVYKGYLNDLDMARRSFNRISGIENNNGMWTENSHEDTVNGIPHKITNAMNQSLTRSVTNLEVKSALDDMGPTKAPGVDGTMIDVGPFCGDFVGTYAKHGMNGYSSSHLSKRSALNVSDIPDAHRRGEVGVYEGADGGVGEKGGLEDVKELGLREGQDDLAGIIEGEVRVWWGSRSGVDFEGGEQCSVVLVGSAFLRVVL</sequence>
<feature type="non-terminal residue" evidence="5">
    <location>
        <position position="1"/>
    </location>
</feature>
<dbReference type="CDD" id="cd06899">
    <property type="entry name" value="lectin_legume_LecRK_Arcelin_ConA"/>
    <property type="match status" value="1"/>
</dbReference>
<dbReference type="InterPro" id="IPR011009">
    <property type="entry name" value="Kinase-like_dom_sf"/>
</dbReference>
<accession>A0A6A4L4R7</accession>
<evidence type="ECO:0000256" key="3">
    <source>
        <dbReference type="SAM" id="Phobius"/>
    </source>
</evidence>
<dbReference type="EMBL" id="QEFC01003117">
    <property type="protein sequence ID" value="KAE9449818.1"/>
    <property type="molecule type" value="Genomic_DNA"/>
</dbReference>
<keyword evidence="3" id="KW-1133">Transmembrane helix</keyword>
<comment type="similarity">
    <text evidence="1">Belongs to the leguminous lectin family.</text>
</comment>
<feature type="transmembrane region" description="Helical" evidence="3">
    <location>
        <begin position="282"/>
        <end position="307"/>
    </location>
</feature>
<feature type="transmembrane region" description="Helical" evidence="3">
    <location>
        <begin position="20"/>
        <end position="39"/>
    </location>
</feature>
<dbReference type="Proteomes" id="UP000428333">
    <property type="component" value="Linkage Group LG11"/>
</dbReference>
<keyword evidence="6" id="KW-1185">Reference proteome</keyword>
<dbReference type="FunFam" id="2.60.120.200:FF:000103">
    <property type="entry name" value="L-type lectin-domain containing receptor kinase IX.1"/>
    <property type="match status" value="1"/>
</dbReference>
<keyword evidence="3" id="KW-0472">Membrane</keyword>
<reference evidence="5 6" key="1">
    <citation type="journal article" date="2019" name="Genome Biol. Evol.">
        <title>The Rhododendron genome and chromosomal organization provide insight into shared whole-genome duplications across the heath family (Ericaceae).</title>
        <authorList>
            <person name="Soza V.L."/>
            <person name="Lindsley D."/>
            <person name="Waalkes A."/>
            <person name="Ramage E."/>
            <person name="Patwardhan R.P."/>
            <person name="Burton J.N."/>
            <person name="Adey A."/>
            <person name="Kumar A."/>
            <person name="Qiu R."/>
            <person name="Shendure J."/>
            <person name="Hall B."/>
        </authorList>
    </citation>
    <scope>NUCLEOTIDE SEQUENCE [LARGE SCALE GENOMIC DNA]</scope>
    <source>
        <strain evidence="5">RSF 1966-606</strain>
    </source>
</reference>
<organism evidence="5 6">
    <name type="scientific">Rhododendron williamsianum</name>
    <dbReference type="NCBI Taxonomy" id="262921"/>
    <lineage>
        <taxon>Eukaryota</taxon>
        <taxon>Viridiplantae</taxon>
        <taxon>Streptophyta</taxon>
        <taxon>Embryophyta</taxon>
        <taxon>Tracheophyta</taxon>
        <taxon>Spermatophyta</taxon>
        <taxon>Magnoliopsida</taxon>
        <taxon>eudicotyledons</taxon>
        <taxon>Gunneridae</taxon>
        <taxon>Pentapetalae</taxon>
        <taxon>asterids</taxon>
        <taxon>Ericales</taxon>
        <taxon>Ericaceae</taxon>
        <taxon>Ericoideae</taxon>
        <taxon>Rhodoreae</taxon>
        <taxon>Rhododendron</taxon>
    </lineage>
</organism>
<dbReference type="InterPro" id="IPR001220">
    <property type="entry name" value="Legume_lectin_dom"/>
</dbReference>
<name>A0A6A4L4R7_9ERIC</name>
<evidence type="ECO:0000313" key="5">
    <source>
        <dbReference type="EMBL" id="KAE9449818.1"/>
    </source>
</evidence>
<dbReference type="InterPro" id="IPR019825">
    <property type="entry name" value="Lectin_legB_Mn/Ca_BS"/>
</dbReference>
<dbReference type="AlphaFoldDB" id="A0A6A4L4R7"/>
<protein>
    <recommendedName>
        <fullName evidence="4">Legume lectin domain-containing protein</fullName>
    </recommendedName>
</protein>
<comment type="caution">
    <text evidence="5">The sequence shown here is derived from an EMBL/GenBank/DDBJ whole genome shotgun (WGS) entry which is preliminary data.</text>
</comment>
<dbReference type="PANTHER" id="PTHR32401:SF47">
    <property type="entry name" value="LEGUME LECTIN DOMAIN-CONTAINING PROTEIN"/>
    <property type="match status" value="1"/>
</dbReference>
<dbReference type="Pfam" id="PF00139">
    <property type="entry name" value="Lectin_legB"/>
    <property type="match status" value="1"/>
</dbReference>
<dbReference type="PANTHER" id="PTHR32401">
    <property type="entry name" value="CONCANAVALIN A-LIKE LECTIN FAMILY PROTEIN"/>
    <property type="match status" value="1"/>
</dbReference>
<dbReference type="OrthoDB" id="4062651at2759"/>
<keyword evidence="2" id="KW-0430">Lectin</keyword>
<evidence type="ECO:0000313" key="6">
    <source>
        <dbReference type="Proteomes" id="UP000428333"/>
    </source>
</evidence>
<gene>
    <name evidence="5" type="ORF">C3L33_18283</name>
</gene>
<dbReference type="InterPro" id="IPR050258">
    <property type="entry name" value="Leguminous_Lectin"/>
</dbReference>
<dbReference type="PROSITE" id="PS00307">
    <property type="entry name" value="LECTIN_LEGUME_BETA"/>
    <property type="match status" value="1"/>
</dbReference>
<evidence type="ECO:0000256" key="2">
    <source>
        <dbReference type="ARBA" id="ARBA00022734"/>
    </source>
</evidence>
<keyword evidence="3" id="KW-0812">Transmembrane</keyword>
<dbReference type="InterPro" id="IPR013320">
    <property type="entry name" value="ConA-like_dom_sf"/>
</dbReference>